<dbReference type="AlphaFoldDB" id="A0A1I6LDC3"/>
<dbReference type="InterPro" id="IPR006905">
    <property type="entry name" value="Flavin_halogenase"/>
</dbReference>
<protein>
    <submittedName>
        <fullName evidence="1">Tryptophan halogenase</fullName>
    </submittedName>
</protein>
<organism evidence="1 2">
    <name type="scientific">Halomicrobium zhouii</name>
    <dbReference type="NCBI Taxonomy" id="767519"/>
    <lineage>
        <taxon>Archaea</taxon>
        <taxon>Methanobacteriati</taxon>
        <taxon>Methanobacteriota</taxon>
        <taxon>Stenosarchaea group</taxon>
        <taxon>Halobacteria</taxon>
        <taxon>Halobacteriales</taxon>
        <taxon>Haloarculaceae</taxon>
        <taxon>Halomicrobium</taxon>
    </lineage>
</organism>
<dbReference type="STRING" id="767519.SAMN05216559_2508"/>
<dbReference type="InterPro" id="IPR036188">
    <property type="entry name" value="FAD/NAD-bd_sf"/>
</dbReference>
<proteinExistence type="predicted"/>
<dbReference type="Gene3D" id="3.50.50.60">
    <property type="entry name" value="FAD/NAD(P)-binding domain"/>
    <property type="match status" value="1"/>
</dbReference>
<dbReference type="RefSeq" id="WP_089816839.1">
    <property type="nucleotide sequence ID" value="NZ_FOZK01000002.1"/>
</dbReference>
<dbReference type="Proteomes" id="UP000199062">
    <property type="component" value="Unassembled WGS sequence"/>
</dbReference>
<dbReference type="PANTHER" id="PTHR43747:SF4">
    <property type="entry name" value="FLAVIN-DEPENDENT TRYPTOPHAN HALOGENASE"/>
    <property type="match status" value="1"/>
</dbReference>
<name>A0A1I6LDC3_9EURY</name>
<dbReference type="SUPFAM" id="SSF51905">
    <property type="entry name" value="FAD/NAD(P)-binding domain"/>
    <property type="match status" value="1"/>
</dbReference>
<gene>
    <name evidence="1" type="ORF">SAMN05216559_2508</name>
</gene>
<evidence type="ECO:0000313" key="2">
    <source>
        <dbReference type="Proteomes" id="UP000199062"/>
    </source>
</evidence>
<dbReference type="Pfam" id="PF04820">
    <property type="entry name" value="Trp_halogenase"/>
    <property type="match status" value="1"/>
</dbReference>
<sequence>MDDEIGDVVVVGGGDIGLLTALSINKLNPEMDVTVVDDLQRDAPAVGKSTFKKIQDILHGTLDIDERRFIGEVRPVWKGALYFRDWCDRTAFHYPFDPEDKYPDPKNPNAVEHYYHQYADLYDSPDHLTKGEAIVEKGKSPWFFGPDGNLDRYEKVAYHLNTKRFASFLRTVCRERGISIVDDAITGVETTGAHIDGVLSEEARYEGDLYVDATGFGRVLRREQDAEFRDFGFPLDSAYTVRIDRDLSEVLPATAVDTGDHGWFWQIDTYDERDLGYVFSSEHVDDETALEEFLGHIPDVAPDSAGGDPDVDRDDVAKYEFSSGYYDRAWIENCVAIGNSQGFVEPLQSTGLTGNATAAEKLATMLSIRGGIADDRFREEYNTWVRWVWESIYDFIAIHYRYATGETAFWRDVATREYSPRVDAIVEQFDRNGLTREVVPLSEDDDLLKLSIFSLPDFYTMMRNLGAESVFYETNDFDVSEEVVRKHDEYYERIDAEVEEHLTTRELYEGLLQF</sequence>
<accession>A0A1I6LDC3</accession>
<dbReference type="InterPro" id="IPR050816">
    <property type="entry name" value="Flavin-dep_Halogenase_NPB"/>
</dbReference>
<reference evidence="1 2" key="1">
    <citation type="submission" date="2016-10" db="EMBL/GenBank/DDBJ databases">
        <authorList>
            <person name="de Groot N.N."/>
        </authorList>
    </citation>
    <scope>NUCLEOTIDE SEQUENCE [LARGE SCALE GENOMIC DNA]</scope>
    <source>
        <strain evidence="1 2">CGMCC 1.10457</strain>
    </source>
</reference>
<dbReference type="OrthoDB" id="193469at2157"/>
<dbReference type="GO" id="GO:0004497">
    <property type="term" value="F:monooxygenase activity"/>
    <property type="evidence" value="ECO:0007669"/>
    <property type="project" value="InterPro"/>
</dbReference>
<dbReference type="EMBL" id="FOZK01000002">
    <property type="protein sequence ID" value="SFS01502.1"/>
    <property type="molecule type" value="Genomic_DNA"/>
</dbReference>
<dbReference type="PANTHER" id="PTHR43747">
    <property type="entry name" value="FAD-BINDING PROTEIN"/>
    <property type="match status" value="1"/>
</dbReference>
<keyword evidence="2" id="KW-1185">Reference proteome</keyword>
<evidence type="ECO:0000313" key="1">
    <source>
        <dbReference type="EMBL" id="SFS01502.1"/>
    </source>
</evidence>